<dbReference type="AlphaFoldDB" id="X1KLK5"/>
<evidence type="ECO:0000313" key="1">
    <source>
        <dbReference type="EMBL" id="GAI07558.1"/>
    </source>
</evidence>
<dbReference type="EMBL" id="BARV01004810">
    <property type="protein sequence ID" value="GAI07558.1"/>
    <property type="molecule type" value="Genomic_DNA"/>
</dbReference>
<protein>
    <submittedName>
        <fullName evidence="1">Uncharacterized protein</fullName>
    </submittedName>
</protein>
<organism evidence="1">
    <name type="scientific">marine sediment metagenome</name>
    <dbReference type="NCBI Taxonomy" id="412755"/>
    <lineage>
        <taxon>unclassified sequences</taxon>
        <taxon>metagenomes</taxon>
        <taxon>ecological metagenomes</taxon>
    </lineage>
</organism>
<reference evidence="1" key="1">
    <citation type="journal article" date="2014" name="Front. Microbiol.">
        <title>High frequency of phylogenetically diverse reductive dehalogenase-homologous genes in deep subseafloor sedimentary metagenomes.</title>
        <authorList>
            <person name="Kawai M."/>
            <person name="Futagami T."/>
            <person name="Toyoda A."/>
            <person name="Takaki Y."/>
            <person name="Nishi S."/>
            <person name="Hori S."/>
            <person name="Arai W."/>
            <person name="Tsubouchi T."/>
            <person name="Morono Y."/>
            <person name="Uchiyama I."/>
            <person name="Ito T."/>
            <person name="Fujiyama A."/>
            <person name="Inagaki F."/>
            <person name="Takami H."/>
        </authorList>
    </citation>
    <scope>NUCLEOTIDE SEQUENCE</scope>
    <source>
        <strain evidence="1">Expedition CK06-06</strain>
    </source>
</reference>
<sequence>MKKSYVWPTLDAFGAFVCAWIGIPFEESYYYHGIKMRCKKQPSPSPCTAYFTSKPPEWEWDPSRAEWLSPTGFIDPNADPTTWYNEEKAYDGDTGIFAIGRIHGSVPPGVAWGTFIWYTPVFFQ</sequence>
<gene>
    <name evidence="1" type="ORF">S06H3_10403</name>
</gene>
<comment type="caution">
    <text evidence="1">The sequence shown here is derived from an EMBL/GenBank/DDBJ whole genome shotgun (WGS) entry which is preliminary data.</text>
</comment>
<accession>X1KLK5</accession>
<proteinExistence type="predicted"/>
<name>X1KLK5_9ZZZZ</name>